<dbReference type="CDD" id="cd05381">
    <property type="entry name" value="CAP_PR-1"/>
    <property type="match status" value="1"/>
</dbReference>
<dbReference type="PRINTS" id="PR00837">
    <property type="entry name" value="V5TPXLIKE"/>
</dbReference>
<dbReference type="Gene3D" id="3.40.395.10">
    <property type="entry name" value="Adenoviral Proteinase, Chain A"/>
    <property type="match status" value="1"/>
</dbReference>
<organism evidence="5 6">
    <name type="scientific">Mikania micrantha</name>
    <name type="common">bitter vine</name>
    <dbReference type="NCBI Taxonomy" id="192012"/>
    <lineage>
        <taxon>Eukaryota</taxon>
        <taxon>Viridiplantae</taxon>
        <taxon>Streptophyta</taxon>
        <taxon>Embryophyta</taxon>
        <taxon>Tracheophyta</taxon>
        <taxon>Spermatophyta</taxon>
        <taxon>Magnoliopsida</taxon>
        <taxon>eudicotyledons</taxon>
        <taxon>Gunneridae</taxon>
        <taxon>Pentapetalae</taxon>
        <taxon>asterids</taxon>
        <taxon>campanulids</taxon>
        <taxon>Asterales</taxon>
        <taxon>Asteraceae</taxon>
        <taxon>Asteroideae</taxon>
        <taxon>Heliantheae alliance</taxon>
        <taxon>Eupatorieae</taxon>
        <taxon>Mikania</taxon>
    </lineage>
</organism>
<comment type="caution">
    <text evidence="5">The sequence shown here is derived from an EMBL/GenBank/DDBJ whole genome shotgun (WGS) entry which is preliminary data.</text>
</comment>
<dbReference type="InterPro" id="IPR035940">
    <property type="entry name" value="CAP_sf"/>
</dbReference>
<dbReference type="InterPro" id="IPR018244">
    <property type="entry name" value="Allrgn_V5/Tpx1_CS"/>
</dbReference>
<dbReference type="FunFam" id="3.40.33.10:FF:000004">
    <property type="entry name" value="CAP, cysteine-rich secretory protein, antigen 5"/>
    <property type="match status" value="1"/>
</dbReference>
<evidence type="ECO:0000256" key="1">
    <source>
        <dbReference type="ARBA" id="ARBA00003143"/>
    </source>
</evidence>
<feature type="domain" description="SCP" evidence="4">
    <location>
        <begin position="38"/>
        <end position="175"/>
    </location>
</feature>
<keyword evidence="2" id="KW-0568">Pathogenesis-related protein</keyword>
<proteinExistence type="predicted"/>
<name>A0A5N6LPM0_9ASTR</name>
<dbReference type="EMBL" id="SZYD01000019">
    <property type="protein sequence ID" value="KAD2394180.1"/>
    <property type="molecule type" value="Genomic_DNA"/>
</dbReference>
<dbReference type="InterPro" id="IPR002413">
    <property type="entry name" value="V5_allergen-like"/>
</dbReference>
<dbReference type="InterPro" id="IPR014044">
    <property type="entry name" value="CAP_dom"/>
</dbReference>
<evidence type="ECO:0000313" key="6">
    <source>
        <dbReference type="Proteomes" id="UP000326396"/>
    </source>
</evidence>
<dbReference type="PROSITE" id="PS01009">
    <property type="entry name" value="CRISP_1"/>
    <property type="match status" value="1"/>
</dbReference>
<dbReference type="PRINTS" id="PR00838">
    <property type="entry name" value="V5ALLERGEN"/>
</dbReference>
<dbReference type="Pfam" id="PF00188">
    <property type="entry name" value="CAP"/>
    <property type="match status" value="1"/>
</dbReference>
<protein>
    <recommendedName>
        <fullName evidence="4">SCP domain-containing protein</fullName>
    </recommendedName>
</protein>
<dbReference type="SMART" id="SM00198">
    <property type="entry name" value="SCP"/>
    <property type="match status" value="1"/>
</dbReference>
<dbReference type="Proteomes" id="UP000326396">
    <property type="component" value="Linkage Group LG9"/>
</dbReference>
<evidence type="ECO:0000259" key="4">
    <source>
        <dbReference type="SMART" id="SM00198"/>
    </source>
</evidence>
<dbReference type="GO" id="GO:0005576">
    <property type="term" value="C:extracellular region"/>
    <property type="evidence" value="ECO:0007669"/>
    <property type="project" value="InterPro"/>
</dbReference>
<reference evidence="5 6" key="1">
    <citation type="submission" date="2019-05" db="EMBL/GenBank/DDBJ databases">
        <title>Mikania micrantha, genome provides insights into the molecular mechanism of rapid growth.</title>
        <authorList>
            <person name="Liu B."/>
        </authorList>
    </citation>
    <scope>NUCLEOTIDE SEQUENCE [LARGE SCALE GENOMIC DNA]</scope>
    <source>
        <strain evidence="5">NLD-2019</strain>
        <tissue evidence="5">Leaf</tissue>
    </source>
</reference>
<dbReference type="OrthoDB" id="337038at2759"/>
<comment type="function">
    <text evidence="1">Probably involved in the defense reaction of plants against pathogens.</text>
</comment>
<accession>A0A5N6LPM0</accession>
<feature type="signal peptide" evidence="3">
    <location>
        <begin position="1"/>
        <end position="25"/>
    </location>
</feature>
<keyword evidence="2" id="KW-0611">Plant defense</keyword>
<feature type="chain" id="PRO_5024370338" description="SCP domain-containing protein" evidence="3">
    <location>
        <begin position="26"/>
        <end position="442"/>
    </location>
</feature>
<dbReference type="SUPFAM" id="SSF55797">
    <property type="entry name" value="PR-1-like"/>
    <property type="match status" value="1"/>
</dbReference>
<dbReference type="InterPro" id="IPR001283">
    <property type="entry name" value="CRISP-related"/>
</dbReference>
<sequence>MFFQKPSPIIFFFILNLLTSDSINALTPQTQKTRSQINAINQFLTLQNKARAALRMSPLVWDAGLARYADMYARQRRQDCLLKHSNGPFGENIFWGSGDMWTPAQAAMAWVSEQRWYSYGSNTCLGGRQCGHYTQIVWKKTKRIGCARVTCFGGRDKPSKWILSKWRTLKGNTEGSSDYHHQNAGPVNEPVKKRKWAIPDDESDNWSNDVVEFYQNGDSTYCYSAVFFKNERLDKQFWGWVGRLIKWRSREVQKNSNLNLRWSILPPSFVTLLLDSCSKNATNFANGKHLPFPSFFEVDNVYLPYCFKHQEWCLLKVDLNTQELVLYENKRLTGDEYRSNFHPIMVKIAVYFTALLVNIRFWKLTRRPERTVSFGMNDDFLRSSNELHGNEAVYVCMVMEHLVTGKPINLELDFKNCCISYRRFMADQMYFWRCLPSIDNKK</sequence>
<evidence type="ECO:0000256" key="3">
    <source>
        <dbReference type="SAM" id="SignalP"/>
    </source>
</evidence>
<dbReference type="AlphaFoldDB" id="A0A5N6LPM0"/>
<gene>
    <name evidence="5" type="ORF">E3N88_41157</name>
</gene>
<keyword evidence="6" id="KW-1185">Reference proteome</keyword>
<evidence type="ECO:0000256" key="2">
    <source>
        <dbReference type="ARBA" id="ARBA00023265"/>
    </source>
</evidence>
<dbReference type="Gene3D" id="3.40.33.10">
    <property type="entry name" value="CAP"/>
    <property type="match status" value="1"/>
</dbReference>
<keyword evidence="3" id="KW-0732">Signal</keyword>
<dbReference type="PANTHER" id="PTHR10334">
    <property type="entry name" value="CYSTEINE-RICH SECRETORY PROTEIN-RELATED"/>
    <property type="match status" value="1"/>
</dbReference>
<evidence type="ECO:0000313" key="5">
    <source>
        <dbReference type="EMBL" id="KAD2394180.1"/>
    </source>
</evidence>